<evidence type="ECO:0000313" key="3">
    <source>
        <dbReference type="Proteomes" id="UP000064967"/>
    </source>
</evidence>
<feature type="region of interest" description="Disordered" evidence="1">
    <location>
        <begin position="1"/>
        <end position="22"/>
    </location>
</feature>
<gene>
    <name evidence="2" type="ORF">AKJ09_11117</name>
</gene>
<keyword evidence="3" id="KW-1185">Reference proteome</keyword>
<name>A0A0K1QFB6_9BACT</name>
<protein>
    <submittedName>
        <fullName evidence="2">Tryptophan synthase alpha chain</fullName>
    </submittedName>
</protein>
<evidence type="ECO:0000256" key="1">
    <source>
        <dbReference type="SAM" id="MobiDB-lite"/>
    </source>
</evidence>
<dbReference type="PATRIC" id="fig|1391654.3.peg.11279"/>
<dbReference type="Proteomes" id="UP000064967">
    <property type="component" value="Chromosome"/>
</dbReference>
<evidence type="ECO:0000313" key="2">
    <source>
        <dbReference type="EMBL" id="AKV04454.1"/>
    </source>
</evidence>
<reference evidence="2 3" key="1">
    <citation type="submission" date="2015-08" db="EMBL/GenBank/DDBJ databases">
        <authorList>
            <person name="Babu N.S."/>
            <person name="Beckwith C.J."/>
            <person name="Beseler K.G."/>
            <person name="Brison A."/>
            <person name="Carone J.V."/>
            <person name="Caskin T.P."/>
            <person name="Diamond M."/>
            <person name="Durham M.E."/>
            <person name="Foxe J.M."/>
            <person name="Go M."/>
            <person name="Henderson B.A."/>
            <person name="Jones I.B."/>
            <person name="McGettigan J.A."/>
            <person name="Micheletti S.J."/>
            <person name="Nasrallah M.E."/>
            <person name="Ortiz D."/>
            <person name="Piller C.R."/>
            <person name="Privatt S.R."/>
            <person name="Schneider S.L."/>
            <person name="Sharp S."/>
            <person name="Smith T.C."/>
            <person name="Stanton J.D."/>
            <person name="Ullery H.E."/>
            <person name="Wilson R.J."/>
            <person name="Serrano M.G."/>
            <person name="Buck G."/>
            <person name="Lee V."/>
            <person name="Wang Y."/>
            <person name="Carvalho R."/>
            <person name="Voegtly L."/>
            <person name="Shi R."/>
            <person name="Duckworth R."/>
            <person name="Johnson A."/>
            <person name="Loviza R."/>
            <person name="Walstead R."/>
            <person name="Shah Z."/>
            <person name="Kiflezghi M."/>
            <person name="Wade K."/>
            <person name="Ball S.L."/>
            <person name="Bradley K.W."/>
            <person name="Asai D.J."/>
            <person name="Bowman C.A."/>
            <person name="Russell D.A."/>
            <person name="Pope W.H."/>
            <person name="Jacobs-Sera D."/>
            <person name="Hendrix R.W."/>
            <person name="Hatfull G.F."/>
        </authorList>
    </citation>
    <scope>NUCLEOTIDE SEQUENCE [LARGE SCALE GENOMIC DNA]</scope>
    <source>
        <strain evidence="2 3">DSM 27648</strain>
    </source>
</reference>
<accession>A0A0K1QFB6</accession>
<sequence>MVSAHQNGGTLHSVASEEPGPVYGERVKSSTLARTLVSHRWCTPTLLLGLLATGCSSSDGPAATAPSDAAVSEGDASPPAKANGVKDEGETDIDCGGGAPGVARCSDDKACLVASDCTSGYCNPQNICRTPTGSDQARNGDESDVDCGGATTNAPRCGTDKHCNAKADCESAVCGADGLCDAATSSDTVQNGDESDVDCGGSTTNAPRCEVDMKCKRASDCASLVCGADGLCDAPLGTDSVKNGDESDVDCGGTTTGAPRCGTDKTCNSEADCANKICTAGKCAAPLYTDTVQNGDETDVDCGGDGTVAHACATGKTCKVHSDCSSNGCDFDFKCAPRPSCTAKDGGSTCRKPDGTMESCCKAISIPPGKIGTTTIPAFTVDKYVATAGRMRAFLTRVNGNVRGYIETNTPSWWDPRWTPWLPISFNGHVDNDYAKPVASTTVSGWSPGEYTVSGNNAVTTVAAHDLVVTNINIASAWAQVAGGVIYDQGSQGCTIGTAGVGHPTYDVPVTDAVNIYGENYARWMSTAALDQRPINCTNWPVLAALCAFDGGQLISVNQFNFIYDDDGYSAATSTTTRSTYPWGSPPTLTCSGAIATNGGACCKTNALNADGTCVSAGGTWSSVAGYDPINNPHPGGYATVGGIWTKVGTGRVGFSTSPCPDCVDDFVNWRFNWQDPNWSPWTAADPNEQVRRSRDQSYFISPPGTFPKGASRMFNGNAEDRVQDIAGLVFEAASLAKTASNGKSIMTFGDADASNDIAVSVPAIATGGTGSWEGHAIGSAAGYPLPAKYGKMGVRCVY</sequence>
<proteinExistence type="predicted"/>
<dbReference type="KEGG" id="llu:AKJ09_11117"/>
<dbReference type="AlphaFoldDB" id="A0A0K1QFB6"/>
<feature type="compositionally biased region" description="Polar residues" evidence="1">
    <location>
        <begin position="1"/>
        <end position="10"/>
    </location>
</feature>
<dbReference type="EMBL" id="CP012333">
    <property type="protein sequence ID" value="AKV04454.1"/>
    <property type="molecule type" value="Genomic_DNA"/>
</dbReference>
<organism evidence="2 3">
    <name type="scientific">Labilithrix luteola</name>
    <dbReference type="NCBI Taxonomy" id="1391654"/>
    <lineage>
        <taxon>Bacteria</taxon>
        <taxon>Pseudomonadati</taxon>
        <taxon>Myxococcota</taxon>
        <taxon>Polyangia</taxon>
        <taxon>Polyangiales</taxon>
        <taxon>Labilitrichaceae</taxon>
        <taxon>Labilithrix</taxon>
    </lineage>
</organism>
<feature type="region of interest" description="Disordered" evidence="1">
    <location>
        <begin position="59"/>
        <end position="92"/>
    </location>
</feature>